<dbReference type="Proteomes" id="UP000790347">
    <property type="component" value="Unassembled WGS sequence"/>
</dbReference>
<comment type="caution">
    <text evidence="1">The sequence shown here is derived from an EMBL/GenBank/DDBJ whole genome shotgun (WGS) entry which is preliminary data.</text>
</comment>
<keyword evidence="2" id="KW-1185">Reference proteome</keyword>
<evidence type="ECO:0000313" key="1">
    <source>
        <dbReference type="EMBL" id="KAH9520633.1"/>
    </source>
</evidence>
<gene>
    <name evidence="1" type="ORF">DERF_004333</name>
</gene>
<dbReference type="EMBL" id="ASGP02000002">
    <property type="protein sequence ID" value="KAH9520633.1"/>
    <property type="molecule type" value="Genomic_DNA"/>
</dbReference>
<dbReference type="AlphaFoldDB" id="A0A922I3P9"/>
<sequence length="68" mass="7802">MPIQSMMIFRNNELEEIQMIAPKKGRFDQGRKDIDDIIKTIGDLVGDSIMVKKGQLLITPNEKQTKKN</sequence>
<protein>
    <submittedName>
        <fullName evidence="1">Uncharacterized protein</fullName>
    </submittedName>
</protein>
<proteinExistence type="predicted"/>
<name>A0A922I3P9_DERFA</name>
<reference evidence="1" key="1">
    <citation type="submission" date="2013-05" db="EMBL/GenBank/DDBJ databases">
        <authorList>
            <person name="Yim A.K.Y."/>
            <person name="Chan T.F."/>
            <person name="Ji K.M."/>
            <person name="Liu X.Y."/>
            <person name="Zhou J.W."/>
            <person name="Li R.Q."/>
            <person name="Yang K.Y."/>
            <person name="Li J."/>
            <person name="Li M."/>
            <person name="Law P.T.W."/>
            <person name="Wu Y.L."/>
            <person name="Cai Z.L."/>
            <person name="Qin H."/>
            <person name="Bao Y."/>
            <person name="Leung R.K.K."/>
            <person name="Ng P.K.S."/>
            <person name="Zou J."/>
            <person name="Zhong X.J."/>
            <person name="Ran P.X."/>
            <person name="Zhong N.S."/>
            <person name="Liu Z.G."/>
            <person name="Tsui S.K.W."/>
        </authorList>
    </citation>
    <scope>NUCLEOTIDE SEQUENCE</scope>
    <source>
        <strain evidence="1">Derf</strain>
        <tissue evidence="1">Whole organism</tissue>
    </source>
</reference>
<reference evidence="1" key="2">
    <citation type="journal article" date="2022" name="Res Sq">
        <title>Comparative Genomics Reveals Insights into the Divergent Evolution of Astigmatic Mites and Household Pest Adaptations.</title>
        <authorList>
            <person name="Xiong Q."/>
            <person name="Wan A.T.-Y."/>
            <person name="Liu X.-Y."/>
            <person name="Fung C.S.-H."/>
            <person name="Xiao X."/>
            <person name="Malainual N."/>
            <person name="Hou J."/>
            <person name="Wang L."/>
            <person name="Wang M."/>
            <person name="Yang K."/>
            <person name="Cui Y."/>
            <person name="Leung E."/>
            <person name="Nong W."/>
            <person name="Shin S.-K."/>
            <person name="Au S."/>
            <person name="Jeong K.Y."/>
            <person name="Chew F.T."/>
            <person name="Hui J."/>
            <person name="Leung T.F."/>
            <person name="Tungtrongchitr A."/>
            <person name="Zhong N."/>
            <person name="Liu Z."/>
            <person name="Tsui S."/>
        </authorList>
    </citation>
    <scope>NUCLEOTIDE SEQUENCE</scope>
    <source>
        <strain evidence="1">Derf</strain>
        <tissue evidence="1">Whole organism</tissue>
    </source>
</reference>
<evidence type="ECO:0000313" key="2">
    <source>
        <dbReference type="Proteomes" id="UP000790347"/>
    </source>
</evidence>
<organism evidence="1 2">
    <name type="scientific">Dermatophagoides farinae</name>
    <name type="common">American house dust mite</name>
    <dbReference type="NCBI Taxonomy" id="6954"/>
    <lineage>
        <taxon>Eukaryota</taxon>
        <taxon>Metazoa</taxon>
        <taxon>Ecdysozoa</taxon>
        <taxon>Arthropoda</taxon>
        <taxon>Chelicerata</taxon>
        <taxon>Arachnida</taxon>
        <taxon>Acari</taxon>
        <taxon>Acariformes</taxon>
        <taxon>Sarcoptiformes</taxon>
        <taxon>Astigmata</taxon>
        <taxon>Psoroptidia</taxon>
        <taxon>Analgoidea</taxon>
        <taxon>Pyroglyphidae</taxon>
        <taxon>Dermatophagoidinae</taxon>
        <taxon>Dermatophagoides</taxon>
    </lineage>
</organism>
<accession>A0A922I3P9</accession>